<keyword evidence="4" id="KW-0479">Metal-binding</keyword>
<evidence type="ECO:0000256" key="10">
    <source>
        <dbReference type="ARBA" id="ARBA00079637"/>
    </source>
</evidence>
<comment type="similarity">
    <text evidence="2 12">Belongs to the FPP/GGPP synthase family.</text>
</comment>
<dbReference type="RefSeq" id="WP_086962028.1">
    <property type="nucleotide sequence ID" value="NZ_AP018680.1"/>
</dbReference>
<evidence type="ECO:0000256" key="1">
    <source>
        <dbReference type="ARBA" id="ARBA00001946"/>
    </source>
</evidence>
<dbReference type="GO" id="GO:0106350">
    <property type="term" value="F:all-trans-octaprenyl-diphosphate synthase activity"/>
    <property type="evidence" value="ECO:0007669"/>
    <property type="project" value="UniProtKB-EC"/>
</dbReference>
<dbReference type="FunFam" id="1.10.600.10:FF:000002">
    <property type="entry name" value="Octaprenyl diphosphate synthase"/>
    <property type="match status" value="1"/>
</dbReference>
<evidence type="ECO:0000256" key="8">
    <source>
        <dbReference type="ARBA" id="ARBA00066511"/>
    </source>
</evidence>
<dbReference type="SUPFAM" id="SSF48576">
    <property type="entry name" value="Terpenoid synthases"/>
    <property type="match status" value="1"/>
</dbReference>
<protein>
    <recommendedName>
        <fullName evidence="9">Octaprenyl diphosphate synthase</fullName>
        <ecNumber evidence="8">2.5.1.90</ecNumber>
    </recommendedName>
    <alternativeName>
        <fullName evidence="11">All-trans-octaprenyl-diphosphate synthase</fullName>
    </alternativeName>
    <alternativeName>
        <fullName evidence="10">Octaprenyl pyrophosphate synthase</fullName>
    </alternativeName>
</protein>
<evidence type="ECO:0000256" key="7">
    <source>
        <dbReference type="ARBA" id="ARBA00055029"/>
    </source>
</evidence>
<dbReference type="Proteomes" id="UP000252479">
    <property type="component" value="Unassembled WGS sequence"/>
</dbReference>
<evidence type="ECO:0000256" key="11">
    <source>
        <dbReference type="ARBA" id="ARBA00083124"/>
    </source>
</evidence>
<evidence type="ECO:0000256" key="3">
    <source>
        <dbReference type="ARBA" id="ARBA00022679"/>
    </source>
</evidence>
<comment type="cofactor">
    <cofactor evidence="1">
        <name>Mg(2+)</name>
        <dbReference type="ChEBI" id="CHEBI:18420"/>
    </cofactor>
</comment>
<dbReference type="PROSITE" id="PS00444">
    <property type="entry name" value="POLYPRENYL_SYNTHASE_2"/>
    <property type="match status" value="1"/>
</dbReference>
<sequence>MDFKAIQALTADDMVKVNETIHAQLNSEVSLINQLGFYIVSGGGKRLRPLLALLSAKVLGYQGKDHITAAAFVEFIHTATLLHDDVVDESDMRRGKETANAAFGNAASVLVGDYIYTRSFQMMTSLGSLKILKLMSDAVNVIAEGEVQQLMNCNDPNTTEESYMQVIYSKTARLFEAATQIGALLVDAPKETEVALQNYGKYLGTAFQLIDDVMDYTSDGKEMGKNVGDDLAEGKPTLPLLYAMRNGTPEQSIMIRNAIEHSNGMEKLDAIMDAMHQTGSLEYTTKRAEEEADKAIAELAIIPDSEYKEALVTLAHMAVNRTK</sequence>
<dbReference type="InterPro" id="IPR000092">
    <property type="entry name" value="Polyprenyl_synt"/>
</dbReference>
<evidence type="ECO:0000313" key="14">
    <source>
        <dbReference type="Proteomes" id="UP000252479"/>
    </source>
</evidence>
<dbReference type="Pfam" id="PF00348">
    <property type="entry name" value="polyprenyl_synt"/>
    <property type="match status" value="1"/>
</dbReference>
<gene>
    <name evidence="13" type="ORF">CIK83_01845</name>
</gene>
<dbReference type="Gene3D" id="1.10.600.10">
    <property type="entry name" value="Farnesyl Diphosphate Synthase"/>
    <property type="match status" value="1"/>
</dbReference>
<dbReference type="InterPro" id="IPR008949">
    <property type="entry name" value="Isoprenoid_synthase_dom_sf"/>
</dbReference>
<dbReference type="EMBL" id="QPGL01000001">
    <property type="protein sequence ID" value="RCS72455.1"/>
    <property type="molecule type" value="Genomic_DNA"/>
</dbReference>
<evidence type="ECO:0000256" key="6">
    <source>
        <dbReference type="ARBA" id="ARBA00051506"/>
    </source>
</evidence>
<evidence type="ECO:0000256" key="5">
    <source>
        <dbReference type="ARBA" id="ARBA00022842"/>
    </source>
</evidence>
<comment type="function">
    <text evidence="7">Supplies octaprenyl diphosphate, the precursor for the side chain of the isoprenoid quinones ubiquinone and menaquinone.</text>
</comment>
<dbReference type="PROSITE" id="PS00723">
    <property type="entry name" value="POLYPRENYL_SYNTHASE_1"/>
    <property type="match status" value="1"/>
</dbReference>
<dbReference type="AlphaFoldDB" id="A0A368LKY3"/>
<keyword evidence="14" id="KW-1185">Reference proteome</keyword>
<dbReference type="PANTHER" id="PTHR12001">
    <property type="entry name" value="GERANYLGERANYL PYROPHOSPHATE SYNTHASE"/>
    <property type="match status" value="1"/>
</dbReference>
<organism evidence="13 14">
    <name type="scientific">Vibrio casei</name>
    <dbReference type="NCBI Taxonomy" id="673372"/>
    <lineage>
        <taxon>Bacteria</taxon>
        <taxon>Pseudomonadati</taxon>
        <taxon>Pseudomonadota</taxon>
        <taxon>Gammaproteobacteria</taxon>
        <taxon>Vibrionales</taxon>
        <taxon>Vibrionaceae</taxon>
        <taxon>Vibrio</taxon>
    </lineage>
</organism>
<dbReference type="InterPro" id="IPR033749">
    <property type="entry name" value="Polyprenyl_synt_CS"/>
</dbReference>
<evidence type="ECO:0000256" key="12">
    <source>
        <dbReference type="RuleBase" id="RU004466"/>
    </source>
</evidence>
<accession>A0A368LKY3</accession>
<dbReference type="OrthoDB" id="9805316at2"/>
<keyword evidence="3 12" id="KW-0808">Transferase</keyword>
<dbReference type="GeneID" id="303187639"/>
<comment type="caution">
    <text evidence="13">The sequence shown here is derived from an EMBL/GenBank/DDBJ whole genome shotgun (WGS) entry which is preliminary data.</text>
</comment>
<evidence type="ECO:0000313" key="13">
    <source>
        <dbReference type="EMBL" id="RCS72455.1"/>
    </source>
</evidence>
<evidence type="ECO:0000256" key="2">
    <source>
        <dbReference type="ARBA" id="ARBA00006706"/>
    </source>
</evidence>
<name>A0A368LKY3_9VIBR</name>
<dbReference type="EC" id="2.5.1.90" evidence="8"/>
<comment type="catalytic activity">
    <reaction evidence="6">
        <text>5 isopentenyl diphosphate + (2E,6E)-farnesyl diphosphate = all-trans-octaprenyl diphosphate + 5 diphosphate</text>
        <dbReference type="Rhea" id="RHEA:27798"/>
        <dbReference type="ChEBI" id="CHEBI:33019"/>
        <dbReference type="ChEBI" id="CHEBI:57711"/>
        <dbReference type="ChEBI" id="CHEBI:128769"/>
        <dbReference type="ChEBI" id="CHEBI:175763"/>
        <dbReference type="EC" id="2.5.1.90"/>
    </reaction>
</comment>
<dbReference type="NCBIfam" id="NF008140">
    <property type="entry name" value="PRK10888.1"/>
    <property type="match status" value="1"/>
</dbReference>
<dbReference type="CDD" id="cd00685">
    <property type="entry name" value="Trans_IPPS_HT"/>
    <property type="match status" value="1"/>
</dbReference>
<proteinExistence type="inferred from homology"/>
<dbReference type="GO" id="GO:0008299">
    <property type="term" value="P:isoprenoid biosynthetic process"/>
    <property type="evidence" value="ECO:0007669"/>
    <property type="project" value="InterPro"/>
</dbReference>
<dbReference type="PANTHER" id="PTHR12001:SF69">
    <property type="entry name" value="ALL TRANS-POLYPRENYL-DIPHOSPHATE SYNTHASE PDSS1"/>
    <property type="match status" value="1"/>
</dbReference>
<dbReference type="GO" id="GO:0046872">
    <property type="term" value="F:metal ion binding"/>
    <property type="evidence" value="ECO:0007669"/>
    <property type="project" value="UniProtKB-KW"/>
</dbReference>
<dbReference type="SFLD" id="SFLDS00005">
    <property type="entry name" value="Isoprenoid_Synthase_Type_I"/>
    <property type="match status" value="1"/>
</dbReference>
<reference evidence="13 14" key="1">
    <citation type="journal article" date="2017" name="Elife">
        <title>Extensive horizontal gene transfer in cheese-associated bacteria.</title>
        <authorList>
            <person name="Bonham K.S."/>
            <person name="Wolfe B.E."/>
            <person name="Dutton R.J."/>
        </authorList>
    </citation>
    <scope>NUCLEOTIDE SEQUENCE [LARGE SCALE GENOMIC DNA]</scope>
    <source>
        <strain evidence="13 14">JB196</strain>
    </source>
</reference>
<evidence type="ECO:0000256" key="9">
    <source>
        <dbReference type="ARBA" id="ARBA00072473"/>
    </source>
</evidence>
<keyword evidence="5" id="KW-0460">Magnesium</keyword>
<evidence type="ECO:0000256" key="4">
    <source>
        <dbReference type="ARBA" id="ARBA00022723"/>
    </source>
</evidence>